<feature type="region of interest" description="Disordered" evidence="2">
    <location>
        <begin position="161"/>
        <end position="228"/>
    </location>
</feature>
<dbReference type="eggNOG" id="ENOG502R7GC">
    <property type="taxonomic scope" value="Eukaryota"/>
</dbReference>
<dbReference type="Pfam" id="PF05617">
    <property type="entry name" value="Prolamin_like"/>
    <property type="match status" value="1"/>
</dbReference>
<dbReference type="HOGENOM" id="CLU_1216453_0_0_1"/>
<feature type="chain" id="PRO_5002366791" description="Prolamin-like domain-containing protein" evidence="3">
    <location>
        <begin position="23"/>
        <end position="228"/>
    </location>
</feature>
<evidence type="ECO:0000256" key="1">
    <source>
        <dbReference type="ARBA" id="ARBA00022729"/>
    </source>
</evidence>
<dbReference type="AlphaFoldDB" id="A0A0E0LWE8"/>
<feature type="compositionally biased region" description="Polar residues" evidence="2">
    <location>
        <begin position="218"/>
        <end position="228"/>
    </location>
</feature>
<dbReference type="InterPro" id="IPR008502">
    <property type="entry name" value="Prolamin-like"/>
</dbReference>
<evidence type="ECO:0000313" key="6">
    <source>
        <dbReference type="Proteomes" id="UP000026962"/>
    </source>
</evidence>
<keyword evidence="6" id="KW-1185">Reference proteome</keyword>
<sequence length="228" mass="24579">MANTSLVISLCLFLLLLLLAVAGNTVAVTTPWHGHGNVGAATPAMQMPPKYDDDAVLGRGAAGVTTVPPADDDNGCWESVVGTSPPCARDVLLSLVLHAPRLSGECCTVLARAGDKCVAGVFSGLPSGEKYLPLVKREKVQRYKPGSLDFDVKKELQPVNPLEEPPKTIEEPHRHSDQILGFDFEEPRSTNGRLPESETRFDSDTVPHQIISDERQPSTETTTQPESD</sequence>
<evidence type="ECO:0000256" key="3">
    <source>
        <dbReference type="SAM" id="SignalP"/>
    </source>
</evidence>
<evidence type="ECO:0000313" key="5">
    <source>
        <dbReference type="EnsemblPlants" id="OPUNC08G17250.1"/>
    </source>
</evidence>
<feature type="compositionally biased region" description="Basic and acidic residues" evidence="2">
    <location>
        <begin position="164"/>
        <end position="177"/>
    </location>
</feature>
<name>A0A0E0LWE8_ORYPU</name>
<feature type="compositionally biased region" description="Basic and acidic residues" evidence="2">
    <location>
        <begin position="195"/>
        <end position="217"/>
    </location>
</feature>
<protein>
    <recommendedName>
        <fullName evidence="4">Prolamin-like domain-containing protein</fullName>
    </recommendedName>
</protein>
<feature type="domain" description="Prolamin-like" evidence="4">
    <location>
        <begin position="76"/>
        <end position="128"/>
    </location>
</feature>
<proteinExistence type="predicted"/>
<keyword evidence="1 3" id="KW-0732">Signal</keyword>
<dbReference type="Proteomes" id="UP000026962">
    <property type="component" value="Chromosome 8"/>
</dbReference>
<dbReference type="EnsemblPlants" id="OPUNC08G17250.1">
    <property type="protein sequence ID" value="OPUNC08G17250.1"/>
    <property type="gene ID" value="OPUNC08G17250"/>
</dbReference>
<reference evidence="5" key="1">
    <citation type="submission" date="2015-04" db="UniProtKB">
        <authorList>
            <consortium name="EnsemblPlants"/>
        </authorList>
    </citation>
    <scope>IDENTIFICATION</scope>
</reference>
<dbReference type="Gramene" id="OPUNC08G17250.1">
    <property type="protein sequence ID" value="OPUNC08G17250.1"/>
    <property type="gene ID" value="OPUNC08G17250"/>
</dbReference>
<organism evidence="5">
    <name type="scientific">Oryza punctata</name>
    <name type="common">Red rice</name>
    <dbReference type="NCBI Taxonomy" id="4537"/>
    <lineage>
        <taxon>Eukaryota</taxon>
        <taxon>Viridiplantae</taxon>
        <taxon>Streptophyta</taxon>
        <taxon>Embryophyta</taxon>
        <taxon>Tracheophyta</taxon>
        <taxon>Spermatophyta</taxon>
        <taxon>Magnoliopsida</taxon>
        <taxon>Liliopsida</taxon>
        <taxon>Poales</taxon>
        <taxon>Poaceae</taxon>
        <taxon>BOP clade</taxon>
        <taxon>Oryzoideae</taxon>
        <taxon>Oryzeae</taxon>
        <taxon>Oryzinae</taxon>
        <taxon>Oryza</taxon>
    </lineage>
</organism>
<accession>A0A0E0LWE8</accession>
<evidence type="ECO:0000259" key="4">
    <source>
        <dbReference type="Pfam" id="PF05617"/>
    </source>
</evidence>
<evidence type="ECO:0000256" key="2">
    <source>
        <dbReference type="SAM" id="MobiDB-lite"/>
    </source>
</evidence>
<reference evidence="5" key="2">
    <citation type="submission" date="2018-05" db="EMBL/GenBank/DDBJ databases">
        <title>OpunRS2 (Oryza punctata Reference Sequence Version 2).</title>
        <authorList>
            <person name="Zhang J."/>
            <person name="Kudrna D."/>
            <person name="Lee S."/>
            <person name="Talag J."/>
            <person name="Welchert J."/>
            <person name="Wing R.A."/>
        </authorList>
    </citation>
    <scope>NUCLEOTIDE SEQUENCE [LARGE SCALE GENOMIC DNA]</scope>
</reference>
<feature type="signal peptide" evidence="3">
    <location>
        <begin position="1"/>
        <end position="22"/>
    </location>
</feature>